<evidence type="ECO:0000256" key="3">
    <source>
        <dbReference type="ARBA" id="ARBA00023244"/>
    </source>
</evidence>
<keyword evidence="3 4" id="KW-0627">Porphyrin biosynthesis</keyword>
<dbReference type="PANTHER" id="PTHR43013">
    <property type="entry name" value="GLUTAMYL-TRNA REDUCTASE"/>
    <property type="match status" value="1"/>
</dbReference>
<accession>A0A9D1I0H0</accession>
<dbReference type="InterPro" id="IPR000343">
    <property type="entry name" value="4pyrrol_synth_GluRdtase"/>
</dbReference>
<dbReference type="Gene3D" id="3.30.460.30">
    <property type="entry name" value="Glutamyl-tRNA reductase, N-terminal domain"/>
    <property type="match status" value="1"/>
</dbReference>
<feature type="binding site" evidence="4 6">
    <location>
        <position position="106"/>
    </location>
    <ligand>
        <name>substrate</name>
    </ligand>
</feature>
<dbReference type="NCBIfam" id="TIGR01035">
    <property type="entry name" value="hemA"/>
    <property type="match status" value="1"/>
</dbReference>
<feature type="binding site" evidence="4 6">
    <location>
        <position position="117"/>
    </location>
    <ligand>
        <name>substrate</name>
    </ligand>
</feature>
<dbReference type="Proteomes" id="UP000824090">
    <property type="component" value="Unassembled WGS sequence"/>
</dbReference>
<dbReference type="EC" id="1.2.1.70" evidence="4"/>
<sequence>MEIRMIGIDHQNASIEEREAFAFTKAQTMRALDSFRKSGAFEGCLLLSTCNRTELWASTGERDTDFLPFLCEEKGLSPRDWDGIAVKRQGSEAVTHLLQLICGLKSRIYGENQIISQIREALELSRKAGCSDMVIEKLFQTAVSAGKKVKTQVKIETADPSAARNAVILLKEKAGSLEELPCLIIGNGQMGRLVANALTEAGARVTMTLRRRVHGSQIQGSVIPKRCRMIDYDDRLKNLESYRAVISATLSPHFTIRQEDLSGKTFSSAVWIDMAVPRDIDEKIGEIPGISLYNMDSLGDAHTEKKSEKALRESMEILEEYREKLEKWFAFRENVELVKSISQVTTEDAFKRLEKPVSRALGRENGDREIYASIETAVDKAVEKLLFGLRDTLPRQDWKTCLAALKESALRDTLKTGKAKKREKHG</sequence>
<dbReference type="GO" id="GO:0050661">
    <property type="term" value="F:NADP binding"/>
    <property type="evidence" value="ECO:0007669"/>
    <property type="project" value="InterPro"/>
</dbReference>
<comment type="similarity">
    <text evidence="4">Belongs to the glutamyl-tRNA reductase family.</text>
</comment>
<feature type="binding site" evidence="4 7">
    <location>
        <begin position="186"/>
        <end position="191"/>
    </location>
    <ligand>
        <name>NADP(+)</name>
        <dbReference type="ChEBI" id="CHEBI:58349"/>
    </ligand>
</feature>
<comment type="catalytic activity">
    <reaction evidence="4">
        <text>(S)-4-amino-5-oxopentanoate + tRNA(Glu) + NADP(+) = L-glutamyl-tRNA(Glu) + NADPH + H(+)</text>
        <dbReference type="Rhea" id="RHEA:12344"/>
        <dbReference type="Rhea" id="RHEA-COMP:9663"/>
        <dbReference type="Rhea" id="RHEA-COMP:9680"/>
        <dbReference type="ChEBI" id="CHEBI:15378"/>
        <dbReference type="ChEBI" id="CHEBI:57501"/>
        <dbReference type="ChEBI" id="CHEBI:57783"/>
        <dbReference type="ChEBI" id="CHEBI:58349"/>
        <dbReference type="ChEBI" id="CHEBI:78442"/>
        <dbReference type="ChEBI" id="CHEBI:78520"/>
        <dbReference type="EC" id="1.2.1.70"/>
    </reaction>
</comment>
<proteinExistence type="inferred from homology"/>
<dbReference type="EMBL" id="DVMP01000096">
    <property type="protein sequence ID" value="HIU25916.1"/>
    <property type="molecule type" value="Genomic_DNA"/>
</dbReference>
<gene>
    <name evidence="4 11" type="primary">hemA</name>
    <name evidence="11" type="ORF">IAC50_05425</name>
</gene>
<keyword evidence="1 4" id="KW-0521">NADP</keyword>
<comment type="pathway">
    <text evidence="4">Porphyrin-containing compound metabolism; protoporphyrin-IX biosynthesis; 5-aminolevulinate from L-glutamyl-tRNA(Glu): step 1/2.</text>
</comment>
<dbReference type="Pfam" id="PF01488">
    <property type="entry name" value="Shikimate_DH"/>
    <property type="match status" value="1"/>
</dbReference>
<feature type="domain" description="Glutamyl-tRNA reductase N-terminal" evidence="10">
    <location>
        <begin position="6"/>
        <end position="152"/>
    </location>
</feature>
<dbReference type="PIRSF" id="PIRSF000445">
    <property type="entry name" value="4pyrrol_synth_GluRdtase"/>
    <property type="match status" value="1"/>
</dbReference>
<feature type="site" description="Important for activity" evidence="4 8">
    <location>
        <position position="96"/>
    </location>
</feature>
<evidence type="ECO:0000313" key="11">
    <source>
        <dbReference type="EMBL" id="HIU25916.1"/>
    </source>
</evidence>
<dbReference type="InterPro" id="IPR036343">
    <property type="entry name" value="GluRdtase_N_sf"/>
</dbReference>
<feature type="active site" description="Nucleophile" evidence="4 5">
    <location>
        <position position="50"/>
    </location>
</feature>
<feature type="binding site" evidence="4 6">
    <location>
        <begin position="49"/>
        <end position="52"/>
    </location>
    <ligand>
        <name>substrate</name>
    </ligand>
</feature>
<evidence type="ECO:0000256" key="1">
    <source>
        <dbReference type="ARBA" id="ARBA00022857"/>
    </source>
</evidence>
<evidence type="ECO:0000256" key="2">
    <source>
        <dbReference type="ARBA" id="ARBA00023002"/>
    </source>
</evidence>
<comment type="caution">
    <text evidence="11">The sequence shown here is derived from an EMBL/GenBank/DDBJ whole genome shotgun (WGS) entry which is preliminary data.</text>
</comment>
<dbReference type="SUPFAM" id="SSF51735">
    <property type="entry name" value="NAD(P)-binding Rossmann-fold domains"/>
    <property type="match status" value="1"/>
</dbReference>
<dbReference type="Pfam" id="PF05201">
    <property type="entry name" value="GlutR_N"/>
    <property type="match status" value="1"/>
</dbReference>
<comment type="subunit">
    <text evidence="4">Homodimer.</text>
</comment>
<dbReference type="InterPro" id="IPR036291">
    <property type="entry name" value="NAD(P)-bd_dom_sf"/>
</dbReference>
<reference evidence="11" key="2">
    <citation type="journal article" date="2021" name="PeerJ">
        <title>Extensive microbial diversity within the chicken gut microbiome revealed by metagenomics and culture.</title>
        <authorList>
            <person name="Gilroy R."/>
            <person name="Ravi A."/>
            <person name="Getino M."/>
            <person name="Pursley I."/>
            <person name="Horton D.L."/>
            <person name="Alikhan N.F."/>
            <person name="Baker D."/>
            <person name="Gharbi K."/>
            <person name="Hall N."/>
            <person name="Watson M."/>
            <person name="Adriaenssens E.M."/>
            <person name="Foster-Nyarko E."/>
            <person name="Jarju S."/>
            <person name="Secka A."/>
            <person name="Antonio M."/>
            <person name="Oren A."/>
            <person name="Chaudhuri R.R."/>
            <person name="La Ragione R."/>
            <person name="Hildebrand F."/>
            <person name="Pallen M.J."/>
        </authorList>
    </citation>
    <scope>NUCLEOTIDE SEQUENCE</scope>
    <source>
        <strain evidence="11">ChiHcec3-6078</strain>
    </source>
</reference>
<dbReference type="GO" id="GO:0008883">
    <property type="term" value="F:glutamyl-tRNA reductase activity"/>
    <property type="evidence" value="ECO:0007669"/>
    <property type="project" value="UniProtKB-UniRule"/>
</dbReference>
<dbReference type="InterPro" id="IPR006151">
    <property type="entry name" value="Shikm_DH/Glu-tRNA_Rdtase"/>
</dbReference>
<protein>
    <recommendedName>
        <fullName evidence="4">Glutamyl-tRNA reductase</fullName>
        <shortName evidence="4">GluTR</shortName>
        <ecNumber evidence="4">1.2.1.70</ecNumber>
    </recommendedName>
</protein>
<name>A0A9D1I0H0_9FIRM</name>
<evidence type="ECO:0000256" key="8">
    <source>
        <dbReference type="PIRSR" id="PIRSR000445-4"/>
    </source>
</evidence>
<evidence type="ECO:0000259" key="10">
    <source>
        <dbReference type="Pfam" id="PF05201"/>
    </source>
</evidence>
<feature type="domain" description="Quinate/shikimate 5-dehydrogenase/glutamyl-tRNA reductase" evidence="9">
    <location>
        <begin position="170"/>
        <end position="298"/>
    </location>
</feature>
<comment type="function">
    <text evidence="4">Catalyzes the NADPH-dependent reduction of glutamyl-tRNA(Glu) to glutamate 1-semialdehyde (GSA).</text>
</comment>
<evidence type="ECO:0000313" key="12">
    <source>
        <dbReference type="Proteomes" id="UP000824090"/>
    </source>
</evidence>
<dbReference type="HAMAP" id="MF_00087">
    <property type="entry name" value="Glu_tRNA_reductase"/>
    <property type="match status" value="1"/>
</dbReference>
<dbReference type="Gene3D" id="3.40.50.720">
    <property type="entry name" value="NAD(P)-binding Rossmann-like Domain"/>
    <property type="match status" value="1"/>
</dbReference>
<evidence type="ECO:0000259" key="9">
    <source>
        <dbReference type="Pfam" id="PF01488"/>
    </source>
</evidence>
<comment type="miscellaneous">
    <text evidence="4">During catalysis, the active site Cys acts as a nucleophile attacking the alpha-carbonyl group of tRNA-bound glutamate with the formation of a thioester intermediate between enzyme and glutamate, and the concomitant release of tRNA(Glu). The thioester intermediate is finally reduced by direct hydride transfer from NADPH, to form the product GSA.</text>
</comment>
<dbReference type="AlphaFoldDB" id="A0A9D1I0H0"/>
<reference evidence="11" key="1">
    <citation type="submission" date="2020-10" db="EMBL/GenBank/DDBJ databases">
        <authorList>
            <person name="Gilroy R."/>
        </authorList>
    </citation>
    <scope>NUCLEOTIDE SEQUENCE</scope>
    <source>
        <strain evidence="11">ChiHcec3-6078</strain>
    </source>
</reference>
<dbReference type="SUPFAM" id="SSF69742">
    <property type="entry name" value="Glutamyl tRNA-reductase catalytic, N-terminal domain"/>
    <property type="match status" value="1"/>
</dbReference>
<evidence type="ECO:0000256" key="5">
    <source>
        <dbReference type="PIRSR" id="PIRSR000445-1"/>
    </source>
</evidence>
<evidence type="ECO:0000256" key="4">
    <source>
        <dbReference type="HAMAP-Rule" id="MF_00087"/>
    </source>
</evidence>
<keyword evidence="2 4" id="KW-0560">Oxidoreductase</keyword>
<comment type="domain">
    <text evidence="4">Possesses an unusual extended V-shaped dimeric structure with each monomer consisting of three distinct domains arranged along a curved 'spinal' alpha-helix. The N-terminal catalytic domain specifically recognizes the glutamate moiety of the substrate. The second domain is the NADPH-binding domain, and the third C-terminal domain is responsible for dimerization.</text>
</comment>
<dbReference type="FunFam" id="3.30.460.30:FF:000001">
    <property type="entry name" value="Glutamyl-tRNA reductase"/>
    <property type="match status" value="1"/>
</dbReference>
<evidence type="ECO:0000256" key="6">
    <source>
        <dbReference type="PIRSR" id="PIRSR000445-2"/>
    </source>
</evidence>
<dbReference type="InterPro" id="IPR015895">
    <property type="entry name" value="4pyrrol_synth_GluRdtase_N"/>
</dbReference>
<organism evidence="11 12">
    <name type="scientific">Candidatus Allocopromorpha excrementigallinarum</name>
    <dbReference type="NCBI Taxonomy" id="2840742"/>
    <lineage>
        <taxon>Bacteria</taxon>
        <taxon>Bacillati</taxon>
        <taxon>Bacillota</taxon>
        <taxon>Clostridia</taxon>
        <taxon>Eubacteriales</taxon>
        <taxon>Eubacteriaceae</taxon>
        <taxon>Eubacteriaceae incertae sedis</taxon>
        <taxon>Candidatus Allocopromorpha</taxon>
    </lineage>
</organism>
<evidence type="ECO:0000256" key="7">
    <source>
        <dbReference type="PIRSR" id="PIRSR000445-3"/>
    </source>
</evidence>
<feature type="binding site" evidence="4 6">
    <location>
        <begin position="111"/>
        <end position="113"/>
    </location>
    <ligand>
        <name>substrate</name>
    </ligand>
</feature>
<dbReference type="PANTHER" id="PTHR43013:SF1">
    <property type="entry name" value="GLUTAMYL-TRNA REDUCTASE"/>
    <property type="match status" value="1"/>
</dbReference>
<dbReference type="GO" id="GO:0019353">
    <property type="term" value="P:protoporphyrinogen IX biosynthetic process from glutamate"/>
    <property type="evidence" value="ECO:0007669"/>
    <property type="project" value="TreeGrafter"/>
</dbReference>